<organism evidence="2 3">
    <name type="scientific">Burkholderia pseudomallei (strain 1026b)</name>
    <dbReference type="NCBI Taxonomy" id="884204"/>
    <lineage>
        <taxon>Bacteria</taxon>
        <taxon>Pseudomonadati</taxon>
        <taxon>Pseudomonadota</taxon>
        <taxon>Betaproteobacteria</taxon>
        <taxon>Burkholderiales</taxon>
        <taxon>Burkholderiaceae</taxon>
        <taxon>Burkholderia</taxon>
        <taxon>pseudomallei group</taxon>
    </lineage>
</organism>
<dbReference type="KEGG" id="bpz:BP1026B_I1169"/>
<sequence length="375" mass="39048">MPVDLLVTGSGSLAEAVLFDLVAMPTLAAPMTIVVAARNAQRLAWLAQAAHARACALDTHHRVACRAIDWEAPGDLARLLAEAAPKVVFHAASLQSMWEIARGEDAWAAEIRASGYGATLPLQLALALRVARAIGERAPASRFVNACYPDASNEILARLGHDVTCGIGNVATLAATYAARLGVEAPRRLRMLAHHRQVAAAIAGQGRLHPPRAWIDGAAAIAPDALPDVRLPAGASLNLVTGATGARLIAALLGRVERYAGHAPGPLGLCGGYPVTICGGRLELDLPPGLTLEEAVASNREWAREEGVSIDAHGNVRIASGRAALAADGGAGGEGSESSESSESAALPLSYRIDEIEDVARHLMRVKADLQRRAA</sequence>
<name>A0A0H3HIS3_BURP2</name>
<protein>
    <submittedName>
        <fullName evidence="2">Uncharacterized protein</fullName>
    </submittedName>
</protein>
<dbReference type="Gene3D" id="3.40.50.720">
    <property type="entry name" value="NAD(P)-binding Rossmann-like Domain"/>
    <property type="match status" value="1"/>
</dbReference>
<feature type="region of interest" description="Disordered" evidence="1">
    <location>
        <begin position="328"/>
        <end position="347"/>
    </location>
</feature>
<dbReference type="Proteomes" id="UP000010087">
    <property type="component" value="Chromosome 1"/>
</dbReference>
<proteinExistence type="predicted"/>
<dbReference type="InterPro" id="IPR036291">
    <property type="entry name" value="NAD(P)-bd_dom_sf"/>
</dbReference>
<dbReference type="PATRIC" id="fig|884204.3.peg.1282"/>
<dbReference type="SUPFAM" id="SSF51735">
    <property type="entry name" value="NAD(P)-binding Rossmann-fold domains"/>
    <property type="match status" value="1"/>
</dbReference>
<feature type="compositionally biased region" description="Low complexity" evidence="1">
    <location>
        <begin position="336"/>
        <end position="347"/>
    </location>
</feature>
<dbReference type="EMBL" id="CP002833">
    <property type="protein sequence ID" value="AFI65817.1"/>
    <property type="molecule type" value="Genomic_DNA"/>
</dbReference>
<gene>
    <name evidence="2" type="ordered locus">BP1026B_I1169</name>
</gene>
<evidence type="ECO:0000313" key="2">
    <source>
        <dbReference type="EMBL" id="AFI65817.1"/>
    </source>
</evidence>
<reference evidence="2 3" key="1">
    <citation type="journal article" date="2012" name="PLoS ONE">
        <title>Evolution of Burkholderia pseudomallei in recurrent melioidosis.</title>
        <authorList>
            <person name="Hayden H.S."/>
            <person name="Lim R."/>
            <person name="Brittnacher M.J."/>
            <person name="Sims E.H."/>
            <person name="Ramage E.R."/>
            <person name="Fong C."/>
            <person name="Wu Z."/>
            <person name="Crist E."/>
            <person name="Chang J."/>
            <person name="Zhou Y."/>
            <person name="Radey M."/>
            <person name="Rohmer L."/>
            <person name="Haugen E."/>
            <person name="Gillett W."/>
            <person name="Wuthiekanun V."/>
            <person name="Peacock S.J."/>
            <person name="Kaul R."/>
            <person name="Miller S.I."/>
            <person name="Manoil C."/>
            <person name="Jacobs M.A."/>
        </authorList>
    </citation>
    <scope>NUCLEOTIDE SEQUENCE [LARGE SCALE GENOMIC DNA]</scope>
    <source>
        <strain evidence="2 3">1026b</strain>
    </source>
</reference>
<evidence type="ECO:0000313" key="3">
    <source>
        <dbReference type="Proteomes" id="UP000010087"/>
    </source>
</evidence>
<evidence type="ECO:0000256" key="1">
    <source>
        <dbReference type="SAM" id="MobiDB-lite"/>
    </source>
</evidence>
<dbReference type="AlphaFoldDB" id="A0A0H3HIS3"/>
<accession>A0A0H3HIS3</accession>